<protein>
    <submittedName>
        <fullName evidence="5">ABC transporter substrate-binding protein</fullName>
    </submittedName>
</protein>
<proteinExistence type="inferred from homology"/>
<feature type="domain" description="Leucine-binding protein" evidence="4">
    <location>
        <begin position="63"/>
        <end position="212"/>
    </location>
</feature>
<evidence type="ECO:0000259" key="4">
    <source>
        <dbReference type="Pfam" id="PF13458"/>
    </source>
</evidence>
<evidence type="ECO:0000313" key="6">
    <source>
        <dbReference type="Proteomes" id="UP000501891"/>
    </source>
</evidence>
<dbReference type="KEGG" id="acru:HHL28_02990"/>
<name>A0A858R490_9PROT</name>
<dbReference type="InterPro" id="IPR051010">
    <property type="entry name" value="BCAA_transport"/>
</dbReference>
<dbReference type="Gene3D" id="3.40.50.2300">
    <property type="match status" value="2"/>
</dbReference>
<gene>
    <name evidence="5" type="ORF">HHL28_02990</name>
</gene>
<dbReference type="PANTHER" id="PTHR30483">
    <property type="entry name" value="LEUCINE-SPECIFIC-BINDING PROTEIN"/>
    <property type="match status" value="1"/>
</dbReference>
<dbReference type="GO" id="GO:0006865">
    <property type="term" value="P:amino acid transport"/>
    <property type="evidence" value="ECO:0007669"/>
    <property type="project" value="UniProtKB-KW"/>
</dbReference>
<evidence type="ECO:0000256" key="2">
    <source>
        <dbReference type="ARBA" id="ARBA00022729"/>
    </source>
</evidence>
<dbReference type="Pfam" id="PF13458">
    <property type="entry name" value="Peripla_BP_6"/>
    <property type="match status" value="1"/>
</dbReference>
<comment type="similarity">
    <text evidence="1">Belongs to the leucine-binding protein family.</text>
</comment>
<keyword evidence="2" id="KW-0732">Signal</keyword>
<dbReference type="NCBIfam" id="TIGR03863">
    <property type="entry name" value="PQQ_ABC_bind"/>
    <property type="match status" value="1"/>
</dbReference>
<sequence>MGRPGGPGECRPLPRPALAQAAVPASNAAPQPLTIPIGFIGLAEEPSSSLSFLDPVIRDGGLQGARVGVADNDTTGRFLKQNFTLVEAVAEEPGKLAEAAQGLLAQGIRIIVADLPAKELLALADMPAAKGALVINARARDDALRNQDCRPNLLHTVPSRRMLADALGQYLALKRWTRWFLVEGPGPGDKAYADAIRRTAKRLNARIVEDKPWTFDVGNARTDDGFTNERDVVQTFTNGADHDVLIVADEGDRFGDYLSHRTARPRPVAGTHELVPTAWSRVFEMWGGTQLQNRFQAAAGRAMTERDYAAWVAVRAVGEAASRVKSADPEELARFIQGPAFALAGFKGQSLSFRPWDGQLRQPILLANPRLLVSVSPQEGFLHQRTPLDSLGDDLGESGCKARGR</sequence>
<keyword evidence="3" id="KW-0029">Amino-acid transport</keyword>
<dbReference type="EMBL" id="CP051775">
    <property type="protein sequence ID" value="QJE72201.1"/>
    <property type="molecule type" value="Genomic_DNA"/>
</dbReference>
<dbReference type="InterPro" id="IPR022478">
    <property type="entry name" value="ABC_transptr_sub-bd_PQQ"/>
</dbReference>
<evidence type="ECO:0000256" key="3">
    <source>
        <dbReference type="ARBA" id="ARBA00022970"/>
    </source>
</evidence>
<dbReference type="SUPFAM" id="SSF53822">
    <property type="entry name" value="Periplasmic binding protein-like I"/>
    <property type="match status" value="1"/>
</dbReference>
<dbReference type="AlphaFoldDB" id="A0A858R490"/>
<dbReference type="CDD" id="cd06268">
    <property type="entry name" value="PBP1_ABC_transporter_LIVBP-like"/>
    <property type="match status" value="1"/>
</dbReference>
<evidence type="ECO:0000313" key="5">
    <source>
        <dbReference type="EMBL" id="QJE72201.1"/>
    </source>
</evidence>
<evidence type="ECO:0000256" key="1">
    <source>
        <dbReference type="ARBA" id="ARBA00010062"/>
    </source>
</evidence>
<organism evidence="5 6">
    <name type="scientific">Aerophototrophica crusticola</name>
    <dbReference type="NCBI Taxonomy" id="1709002"/>
    <lineage>
        <taxon>Bacteria</taxon>
        <taxon>Pseudomonadati</taxon>
        <taxon>Pseudomonadota</taxon>
        <taxon>Alphaproteobacteria</taxon>
        <taxon>Rhodospirillales</taxon>
        <taxon>Rhodospirillaceae</taxon>
        <taxon>Aerophototrophica</taxon>
    </lineage>
</organism>
<keyword evidence="3" id="KW-0813">Transport</keyword>
<accession>A0A858R490</accession>
<keyword evidence="6" id="KW-1185">Reference proteome</keyword>
<dbReference type="InterPro" id="IPR028081">
    <property type="entry name" value="Leu-bd"/>
</dbReference>
<dbReference type="InterPro" id="IPR028082">
    <property type="entry name" value="Peripla_BP_I"/>
</dbReference>
<reference evidence="5" key="1">
    <citation type="submission" date="2020-04" db="EMBL/GenBank/DDBJ databases">
        <title>A desert anoxygenic phototrophic bacterium fixes CO2 using RubisCO under aerobic conditions.</title>
        <authorList>
            <person name="Tang K."/>
        </authorList>
    </citation>
    <scope>NUCLEOTIDE SEQUENCE [LARGE SCALE GENOMIC DNA]</scope>
    <source>
        <strain evidence="5">MIMtkB3</strain>
    </source>
</reference>
<dbReference type="Proteomes" id="UP000501891">
    <property type="component" value="Chromosome"/>
</dbReference>
<dbReference type="PANTHER" id="PTHR30483:SF6">
    <property type="entry name" value="PERIPLASMIC BINDING PROTEIN OF ABC TRANSPORTER FOR NATURAL AMINO ACIDS"/>
    <property type="match status" value="1"/>
</dbReference>